<gene>
    <name evidence="1" type="ORF">RUMHYD_02918</name>
</gene>
<dbReference type="GO" id="GO:0005886">
    <property type="term" value="C:plasma membrane"/>
    <property type="evidence" value="ECO:0007669"/>
    <property type="project" value="TreeGrafter"/>
</dbReference>
<dbReference type="InterPro" id="IPR027417">
    <property type="entry name" value="P-loop_NTPase"/>
</dbReference>
<dbReference type="SUPFAM" id="SSF52540">
    <property type="entry name" value="P-loop containing nucleoside triphosphate hydrolases"/>
    <property type="match status" value="1"/>
</dbReference>
<dbReference type="PANTHER" id="PTHR24222:SF76">
    <property type="entry name" value="MYCOBACTIN IMPORT ATP-BINDING_PERMEASE PROTEIN IRTB"/>
    <property type="match status" value="1"/>
</dbReference>
<organism evidence="1 2">
    <name type="scientific">Blautia hydrogenotrophica (strain DSM 10507 / JCM 14656 / S5a33)</name>
    <name type="common">Ruminococcus hydrogenotrophicus</name>
    <dbReference type="NCBI Taxonomy" id="476272"/>
    <lineage>
        <taxon>Bacteria</taxon>
        <taxon>Bacillati</taxon>
        <taxon>Bacillota</taxon>
        <taxon>Clostridia</taxon>
        <taxon>Lachnospirales</taxon>
        <taxon>Lachnospiraceae</taxon>
        <taxon>Blautia</taxon>
    </lineage>
</organism>
<dbReference type="eggNOG" id="COG1132">
    <property type="taxonomic scope" value="Bacteria"/>
</dbReference>
<evidence type="ECO:0000313" key="1">
    <source>
        <dbReference type="EMBL" id="EEG48160.1"/>
    </source>
</evidence>
<dbReference type="AlphaFoldDB" id="C0CPW6"/>
<proteinExistence type="predicted"/>
<dbReference type="PANTHER" id="PTHR24222">
    <property type="entry name" value="ABC TRANSPORTER B FAMILY"/>
    <property type="match status" value="1"/>
</dbReference>
<accession>C0CPW6</accession>
<dbReference type="HOGENOM" id="CLU_000604_61_9_9"/>
<dbReference type="Proteomes" id="UP000003100">
    <property type="component" value="Unassembled WGS sequence"/>
</dbReference>
<dbReference type="EMBL" id="ACBZ01000160">
    <property type="protein sequence ID" value="EEG48160.1"/>
    <property type="molecule type" value="Genomic_DNA"/>
</dbReference>
<sequence length="92" mass="10586">MSAVKDSLFTDIRARWKENQQDSGYLMRDKNVIVIARQLNTIVNADQILVLQDGNLSERGTHCELFKCGGWYARVIAEQAKTKEWKIQQSQS</sequence>
<dbReference type="PATRIC" id="fig|476272.21.peg.1053"/>
<reference evidence="1 2" key="1">
    <citation type="submission" date="2009-01" db="EMBL/GenBank/DDBJ databases">
        <authorList>
            <person name="Fulton L."/>
            <person name="Clifton S."/>
            <person name="Fulton B."/>
            <person name="Xu J."/>
            <person name="Minx P."/>
            <person name="Pepin K.H."/>
            <person name="Johnson M."/>
            <person name="Bhonagiri V."/>
            <person name="Nash W.E."/>
            <person name="Mardis E.R."/>
            <person name="Wilson R.K."/>
        </authorList>
    </citation>
    <scope>NUCLEOTIDE SEQUENCE [LARGE SCALE GENOMIC DNA]</scope>
    <source>
        <strain evidence="2">DSM 10507 / JCM 14656 / S5a33</strain>
    </source>
</reference>
<dbReference type="GO" id="GO:0042626">
    <property type="term" value="F:ATPase-coupled transmembrane transporter activity"/>
    <property type="evidence" value="ECO:0007669"/>
    <property type="project" value="TreeGrafter"/>
</dbReference>
<evidence type="ECO:0000313" key="2">
    <source>
        <dbReference type="Proteomes" id="UP000003100"/>
    </source>
</evidence>
<protein>
    <submittedName>
        <fullName evidence="1">Uncharacterized protein</fullName>
    </submittedName>
</protein>
<comment type="caution">
    <text evidence="1">The sequence shown here is derived from an EMBL/GenBank/DDBJ whole genome shotgun (WGS) entry which is preliminary data.</text>
</comment>
<keyword evidence="2" id="KW-1185">Reference proteome</keyword>
<dbReference type="Gene3D" id="3.40.50.300">
    <property type="entry name" value="P-loop containing nucleotide triphosphate hydrolases"/>
    <property type="match status" value="1"/>
</dbReference>
<dbReference type="InterPro" id="IPR039421">
    <property type="entry name" value="Type_1_exporter"/>
</dbReference>
<reference evidence="1 2" key="2">
    <citation type="submission" date="2009-02" db="EMBL/GenBank/DDBJ databases">
        <title>Draft genome sequence of Blautia hydrogenotrophica DSM 10507 (Ruminococcus hydrogenotrophicus DSM 10507).</title>
        <authorList>
            <person name="Sudarsanam P."/>
            <person name="Ley R."/>
            <person name="Guruge J."/>
            <person name="Turnbaugh P.J."/>
            <person name="Mahowald M."/>
            <person name="Liep D."/>
            <person name="Gordon J."/>
        </authorList>
    </citation>
    <scope>NUCLEOTIDE SEQUENCE [LARGE SCALE GENOMIC DNA]</scope>
    <source>
        <strain evidence="2">DSM 10507 / JCM 14656 / S5a33</strain>
    </source>
</reference>
<name>C0CPW6_BLAHS</name>